<evidence type="ECO:0000259" key="4">
    <source>
        <dbReference type="Pfam" id="PF13377"/>
    </source>
</evidence>
<comment type="caution">
    <text evidence="5">The sequence shown here is derived from an EMBL/GenBank/DDBJ whole genome shotgun (WGS) entry which is preliminary data.</text>
</comment>
<dbReference type="SUPFAM" id="SSF53822">
    <property type="entry name" value="Periplasmic binding protein-like I"/>
    <property type="match status" value="1"/>
</dbReference>
<dbReference type="Pfam" id="PF13377">
    <property type="entry name" value="Peripla_BP_3"/>
    <property type="match status" value="1"/>
</dbReference>
<dbReference type="CDD" id="cd06267">
    <property type="entry name" value="PBP1_LacI_sugar_binding-like"/>
    <property type="match status" value="1"/>
</dbReference>
<feature type="domain" description="Transcriptional regulator LacI/GalR-like sensor" evidence="4">
    <location>
        <begin position="126"/>
        <end position="283"/>
    </location>
</feature>
<dbReference type="Gene3D" id="3.40.50.2300">
    <property type="match status" value="2"/>
</dbReference>
<keyword evidence="2" id="KW-0238">DNA-binding</keyword>
<evidence type="ECO:0000256" key="3">
    <source>
        <dbReference type="ARBA" id="ARBA00023163"/>
    </source>
</evidence>
<dbReference type="EMBL" id="BAAAZO010000002">
    <property type="protein sequence ID" value="GAA3601569.1"/>
    <property type="molecule type" value="Genomic_DNA"/>
</dbReference>
<organism evidence="5 6">
    <name type="scientific">Kineosporia mesophila</name>
    <dbReference type="NCBI Taxonomy" id="566012"/>
    <lineage>
        <taxon>Bacteria</taxon>
        <taxon>Bacillati</taxon>
        <taxon>Actinomycetota</taxon>
        <taxon>Actinomycetes</taxon>
        <taxon>Kineosporiales</taxon>
        <taxon>Kineosporiaceae</taxon>
        <taxon>Kineosporia</taxon>
    </lineage>
</organism>
<name>A0ABP6Z8W3_9ACTN</name>
<protein>
    <submittedName>
        <fullName evidence="5">Substrate-binding domain-containing protein</fullName>
    </submittedName>
</protein>
<dbReference type="RefSeq" id="WP_231485243.1">
    <property type="nucleotide sequence ID" value="NZ_BAAAZO010000002.1"/>
</dbReference>
<dbReference type="PANTHER" id="PTHR30146:SF155">
    <property type="entry name" value="ALANINE RACEMASE"/>
    <property type="match status" value="1"/>
</dbReference>
<keyword evidence="1" id="KW-0805">Transcription regulation</keyword>
<keyword evidence="3" id="KW-0804">Transcription</keyword>
<evidence type="ECO:0000256" key="2">
    <source>
        <dbReference type="ARBA" id="ARBA00023125"/>
    </source>
</evidence>
<gene>
    <name evidence="5" type="ORF">GCM10022223_16610</name>
</gene>
<evidence type="ECO:0000313" key="5">
    <source>
        <dbReference type="EMBL" id="GAA3601569.1"/>
    </source>
</evidence>
<dbReference type="PANTHER" id="PTHR30146">
    <property type="entry name" value="LACI-RELATED TRANSCRIPTIONAL REPRESSOR"/>
    <property type="match status" value="1"/>
</dbReference>
<keyword evidence="6" id="KW-1185">Reference proteome</keyword>
<evidence type="ECO:0000313" key="6">
    <source>
        <dbReference type="Proteomes" id="UP001501074"/>
    </source>
</evidence>
<evidence type="ECO:0000256" key="1">
    <source>
        <dbReference type="ARBA" id="ARBA00023015"/>
    </source>
</evidence>
<dbReference type="InterPro" id="IPR046335">
    <property type="entry name" value="LacI/GalR-like_sensor"/>
</dbReference>
<proteinExistence type="predicted"/>
<sequence length="287" mass="30006">MTSLARSGPGPRVGMALLPINDDGGLEPFYADLLAGMEEELDRHDGTVFLHVVPDLDAEILAYRRWVDEGLVDAVVVSDLVDGDPRQAVCAGLGLPAVHIGGDPASGQSGQWVVGYDNASAMRAAVEHLTGLGHRRLAWVSGPDRYRHTRDRAAAFAQAVAAAGGEGTRWEGDYGAATGAALTGELLAVDPRPTAVVYDNDLMAVAGLKAAQRLGLQVPRDLSVLAWDDSANSRICHPPLSVVSRDVHELGVLTAGLLLRAVRGETPALESPPVAQVVARASTAPPG</sequence>
<accession>A0ABP6Z8W3</accession>
<dbReference type="InterPro" id="IPR028082">
    <property type="entry name" value="Peripla_BP_I"/>
</dbReference>
<reference evidence="6" key="1">
    <citation type="journal article" date="2019" name="Int. J. Syst. Evol. Microbiol.">
        <title>The Global Catalogue of Microorganisms (GCM) 10K type strain sequencing project: providing services to taxonomists for standard genome sequencing and annotation.</title>
        <authorList>
            <consortium name="The Broad Institute Genomics Platform"/>
            <consortium name="The Broad Institute Genome Sequencing Center for Infectious Disease"/>
            <person name="Wu L."/>
            <person name="Ma J."/>
        </authorList>
    </citation>
    <scope>NUCLEOTIDE SEQUENCE [LARGE SCALE GENOMIC DNA]</scope>
    <source>
        <strain evidence="6">JCM 16902</strain>
    </source>
</reference>
<dbReference type="Proteomes" id="UP001501074">
    <property type="component" value="Unassembled WGS sequence"/>
</dbReference>